<dbReference type="HOGENOM" id="CLU_000445_88_3_0"/>
<dbReference type="Pfam" id="PF12833">
    <property type="entry name" value="HTH_18"/>
    <property type="match status" value="1"/>
</dbReference>
<sequence>MEGWSRLPRQMVFKGEHCPLDVNLHKLDAPCQPHAHDFLEIAVIFGGGGVHRTIRGDLPVSRGDAFILWPQSWHAFLDCRGLEVYNCCVGPELLRRELAWLREDPVAGCIFGDDSHAEAEIVHVKLTEDDAEIARGHFEALLGLSEDSAFHRVERLGHLLLLLGLLARRFVAEAIAGRPKQHPAVSRVVQLLRAEADRDWTLRELAGEVALEPSYLVRLCKAQLGLPPMAYLARLRLERAAHLLLRTDLSITQIAAEVGWPDPNYFCRRFRAYFGLPPTLYRKQLASGGADRGPHP</sequence>
<dbReference type="InterPro" id="IPR020449">
    <property type="entry name" value="Tscrpt_reg_AraC-type_HTH"/>
</dbReference>
<dbReference type="InterPro" id="IPR018060">
    <property type="entry name" value="HTH_AraC"/>
</dbReference>
<reference evidence="6" key="1">
    <citation type="journal article" date="2010" name="Stand. Genomic Sci.">
        <title>Complete genome sequence of 'Thermobaculum terrenum' type strain (YNP1).</title>
        <authorList>
            <person name="Kiss H."/>
            <person name="Cleland D."/>
            <person name="Lapidus A."/>
            <person name="Lucas S."/>
            <person name="Glavina Del Rio T."/>
            <person name="Nolan M."/>
            <person name="Tice H."/>
            <person name="Han C."/>
            <person name="Goodwin L."/>
            <person name="Pitluck S."/>
            <person name="Liolios K."/>
            <person name="Ivanova N."/>
            <person name="Mavromatis K."/>
            <person name="Ovchinnikova G."/>
            <person name="Pati A."/>
            <person name="Chen A."/>
            <person name="Palaniappan K."/>
            <person name="Land M."/>
            <person name="Hauser L."/>
            <person name="Chang Y."/>
            <person name="Jeffries C."/>
            <person name="Lu M."/>
            <person name="Brettin T."/>
            <person name="Detter J."/>
            <person name="Goker M."/>
            <person name="Tindall B."/>
            <person name="Beck B."/>
            <person name="McDermott T."/>
            <person name="Woyke T."/>
            <person name="Bristow J."/>
            <person name="Eisen J."/>
            <person name="Markowitz V."/>
            <person name="Hugenholtz P."/>
            <person name="Kyrpides N."/>
            <person name="Klenk H."/>
            <person name="Cheng J."/>
        </authorList>
    </citation>
    <scope>NUCLEOTIDE SEQUENCE [LARGE SCALE GENOMIC DNA]</scope>
    <source>
        <strain evidence="6">ATCC BAA-798 / YNP1</strain>
    </source>
</reference>
<dbReference type="Gene3D" id="1.10.10.60">
    <property type="entry name" value="Homeodomain-like"/>
    <property type="match status" value="2"/>
</dbReference>
<proteinExistence type="predicted"/>
<accession>D1CHN4</accession>
<evidence type="ECO:0000256" key="1">
    <source>
        <dbReference type="ARBA" id="ARBA00023015"/>
    </source>
</evidence>
<dbReference type="EMBL" id="CP001826">
    <property type="protein sequence ID" value="ACZ43255.1"/>
    <property type="molecule type" value="Genomic_DNA"/>
</dbReference>
<dbReference type="Pfam" id="PF02311">
    <property type="entry name" value="AraC_binding"/>
    <property type="match status" value="1"/>
</dbReference>
<dbReference type="GO" id="GO:0043565">
    <property type="term" value="F:sequence-specific DNA binding"/>
    <property type="evidence" value="ECO:0007669"/>
    <property type="project" value="InterPro"/>
</dbReference>
<dbReference type="OrthoDB" id="186135at2"/>
<keyword evidence="2" id="KW-0238">DNA-binding</keyword>
<evidence type="ECO:0000313" key="5">
    <source>
        <dbReference type="EMBL" id="ACZ43255.1"/>
    </source>
</evidence>
<gene>
    <name evidence="5" type="ordered locus">Tter_2356</name>
</gene>
<dbReference type="GO" id="GO:0003700">
    <property type="term" value="F:DNA-binding transcription factor activity"/>
    <property type="evidence" value="ECO:0007669"/>
    <property type="project" value="InterPro"/>
</dbReference>
<dbReference type="PANTHER" id="PTHR46796">
    <property type="entry name" value="HTH-TYPE TRANSCRIPTIONAL ACTIVATOR RHAS-RELATED"/>
    <property type="match status" value="1"/>
</dbReference>
<dbReference type="PROSITE" id="PS01124">
    <property type="entry name" value="HTH_ARAC_FAMILY_2"/>
    <property type="match status" value="1"/>
</dbReference>
<dbReference type="Proteomes" id="UP000000323">
    <property type="component" value="Chromosome 2"/>
</dbReference>
<organism evidence="5 6">
    <name type="scientific">Thermobaculum terrenum (strain ATCC BAA-798 / CCMEE 7001 / YNP1)</name>
    <dbReference type="NCBI Taxonomy" id="525904"/>
    <lineage>
        <taxon>Bacteria</taxon>
        <taxon>Bacillati</taxon>
        <taxon>Chloroflexota</taxon>
        <taxon>Chloroflexia</taxon>
        <taxon>Candidatus Thermobaculales</taxon>
        <taxon>Candidatus Thermobaculaceae</taxon>
        <taxon>Thermobaculum</taxon>
    </lineage>
</organism>
<evidence type="ECO:0000256" key="3">
    <source>
        <dbReference type="ARBA" id="ARBA00023163"/>
    </source>
</evidence>
<keyword evidence="6" id="KW-1185">Reference proteome</keyword>
<keyword evidence="3" id="KW-0804">Transcription</keyword>
<evidence type="ECO:0000313" key="6">
    <source>
        <dbReference type="Proteomes" id="UP000000323"/>
    </source>
</evidence>
<dbReference type="RefSeq" id="WP_012876286.1">
    <property type="nucleotide sequence ID" value="NC_013526.1"/>
</dbReference>
<feature type="domain" description="HTH araC/xylS-type" evidence="4">
    <location>
        <begin position="186"/>
        <end position="284"/>
    </location>
</feature>
<dbReference type="InterPro" id="IPR009057">
    <property type="entry name" value="Homeodomain-like_sf"/>
</dbReference>
<dbReference type="AlphaFoldDB" id="D1CHN4"/>
<name>D1CHN4_THET1</name>
<dbReference type="STRING" id="525904.Tter_2356"/>
<evidence type="ECO:0000256" key="2">
    <source>
        <dbReference type="ARBA" id="ARBA00023125"/>
    </source>
</evidence>
<dbReference type="SUPFAM" id="SSF46689">
    <property type="entry name" value="Homeodomain-like"/>
    <property type="match status" value="2"/>
</dbReference>
<keyword evidence="1" id="KW-0805">Transcription regulation</keyword>
<dbReference type="SUPFAM" id="SSF51215">
    <property type="entry name" value="Regulatory protein AraC"/>
    <property type="match status" value="1"/>
</dbReference>
<dbReference type="PRINTS" id="PR00032">
    <property type="entry name" value="HTHARAC"/>
</dbReference>
<dbReference type="InterPro" id="IPR003313">
    <property type="entry name" value="AraC-bd"/>
</dbReference>
<dbReference type="InterPro" id="IPR037923">
    <property type="entry name" value="HTH-like"/>
</dbReference>
<dbReference type="KEGG" id="ttr:Tter_2356"/>
<evidence type="ECO:0000259" key="4">
    <source>
        <dbReference type="PROSITE" id="PS01124"/>
    </source>
</evidence>
<protein>
    <submittedName>
        <fullName evidence="5">Transcriptional regulator, AraC family</fullName>
    </submittedName>
</protein>
<dbReference type="InterPro" id="IPR050204">
    <property type="entry name" value="AraC_XylS_family_regulators"/>
</dbReference>
<dbReference type="eggNOG" id="COG4977">
    <property type="taxonomic scope" value="Bacteria"/>
</dbReference>
<dbReference type="SMART" id="SM00342">
    <property type="entry name" value="HTH_ARAC"/>
    <property type="match status" value="1"/>
</dbReference>